<dbReference type="AlphaFoldDB" id="A0A916UJG5"/>
<reference evidence="1" key="1">
    <citation type="journal article" date="2014" name="Int. J. Syst. Evol. Microbiol.">
        <title>Complete genome sequence of Corynebacterium casei LMG S-19264T (=DSM 44701T), isolated from a smear-ripened cheese.</title>
        <authorList>
            <consortium name="US DOE Joint Genome Institute (JGI-PGF)"/>
            <person name="Walter F."/>
            <person name="Albersmeier A."/>
            <person name="Kalinowski J."/>
            <person name="Ruckert C."/>
        </authorList>
    </citation>
    <scope>NUCLEOTIDE SEQUENCE</scope>
    <source>
        <strain evidence="1">CGMCC 1.15343</strain>
    </source>
</reference>
<organism evidence="1 2">
    <name type="scientific">Pedobacter quisquiliarum</name>
    <dbReference type="NCBI Taxonomy" id="1834438"/>
    <lineage>
        <taxon>Bacteria</taxon>
        <taxon>Pseudomonadati</taxon>
        <taxon>Bacteroidota</taxon>
        <taxon>Sphingobacteriia</taxon>
        <taxon>Sphingobacteriales</taxon>
        <taxon>Sphingobacteriaceae</taxon>
        <taxon>Pedobacter</taxon>
    </lineage>
</organism>
<evidence type="ECO:0008006" key="3">
    <source>
        <dbReference type="Google" id="ProtNLM"/>
    </source>
</evidence>
<gene>
    <name evidence="1" type="ORF">GCM10011387_31960</name>
</gene>
<proteinExistence type="predicted"/>
<sequence>MSEIQEALETKINLDKALNRIIEIDQFLSKIDIELDEIAGKLEFVTIQEFELSEQISKICDSTYNRNGLYIFELHYHDTSLSVNDWMSQFSDDWKKFPISWVPGIKRIRVSKHKSLKNWIPIYIGKSRKVGNRINEHIIKNIDATTFAMKLKSRTNLYGRKFRVRWIPLDVTNYDMIAPALESKLREVYNPIIGRQ</sequence>
<dbReference type="EMBL" id="BMIL01000014">
    <property type="protein sequence ID" value="GGC75791.1"/>
    <property type="molecule type" value="Genomic_DNA"/>
</dbReference>
<evidence type="ECO:0000313" key="2">
    <source>
        <dbReference type="Proteomes" id="UP000651668"/>
    </source>
</evidence>
<accession>A0A916UJG5</accession>
<comment type="caution">
    <text evidence="1">The sequence shown here is derived from an EMBL/GenBank/DDBJ whole genome shotgun (WGS) entry which is preliminary data.</text>
</comment>
<dbReference type="InterPro" id="IPR035901">
    <property type="entry name" value="GIY-YIG_endonuc_sf"/>
</dbReference>
<keyword evidence="2" id="KW-1185">Reference proteome</keyword>
<name>A0A916UJG5_9SPHI</name>
<dbReference type="Proteomes" id="UP000651668">
    <property type="component" value="Unassembled WGS sequence"/>
</dbReference>
<dbReference type="RefSeq" id="WP_188627945.1">
    <property type="nucleotide sequence ID" value="NZ_BMIL01000014.1"/>
</dbReference>
<reference evidence="1" key="2">
    <citation type="submission" date="2020-09" db="EMBL/GenBank/DDBJ databases">
        <authorList>
            <person name="Sun Q."/>
            <person name="Zhou Y."/>
        </authorList>
    </citation>
    <scope>NUCLEOTIDE SEQUENCE</scope>
    <source>
        <strain evidence="1">CGMCC 1.15343</strain>
    </source>
</reference>
<protein>
    <recommendedName>
        <fullName evidence="3">GIY-YIG domain-containing protein</fullName>
    </recommendedName>
</protein>
<dbReference type="SUPFAM" id="SSF82771">
    <property type="entry name" value="GIY-YIG endonuclease"/>
    <property type="match status" value="1"/>
</dbReference>
<evidence type="ECO:0000313" key="1">
    <source>
        <dbReference type="EMBL" id="GGC75791.1"/>
    </source>
</evidence>